<evidence type="ECO:0000313" key="2">
    <source>
        <dbReference type="Proteomes" id="UP000821845"/>
    </source>
</evidence>
<comment type="caution">
    <text evidence="1">The sequence shown here is derived from an EMBL/GenBank/DDBJ whole genome shotgun (WGS) entry which is preliminary data.</text>
</comment>
<evidence type="ECO:0000313" key="1">
    <source>
        <dbReference type="EMBL" id="KAH6947229.1"/>
    </source>
</evidence>
<accession>A0ACB7TQV0</accession>
<keyword evidence="2" id="KW-1185">Reference proteome</keyword>
<proteinExistence type="predicted"/>
<dbReference type="EMBL" id="CM023481">
    <property type="protein sequence ID" value="KAH6947229.1"/>
    <property type="molecule type" value="Genomic_DNA"/>
</dbReference>
<organism evidence="1 2">
    <name type="scientific">Hyalomma asiaticum</name>
    <name type="common">Tick</name>
    <dbReference type="NCBI Taxonomy" id="266040"/>
    <lineage>
        <taxon>Eukaryota</taxon>
        <taxon>Metazoa</taxon>
        <taxon>Ecdysozoa</taxon>
        <taxon>Arthropoda</taxon>
        <taxon>Chelicerata</taxon>
        <taxon>Arachnida</taxon>
        <taxon>Acari</taxon>
        <taxon>Parasitiformes</taxon>
        <taxon>Ixodida</taxon>
        <taxon>Ixodoidea</taxon>
        <taxon>Ixodidae</taxon>
        <taxon>Hyalomminae</taxon>
        <taxon>Hyalomma</taxon>
    </lineage>
</organism>
<name>A0ACB7TQV0_HYAAI</name>
<reference evidence="1" key="1">
    <citation type="submission" date="2020-05" db="EMBL/GenBank/DDBJ databases">
        <title>Large-scale comparative analyses of tick genomes elucidate their genetic diversity and vector capacities.</title>
        <authorList>
            <person name="Jia N."/>
            <person name="Wang J."/>
            <person name="Shi W."/>
            <person name="Du L."/>
            <person name="Sun Y."/>
            <person name="Zhan W."/>
            <person name="Jiang J."/>
            <person name="Wang Q."/>
            <person name="Zhang B."/>
            <person name="Ji P."/>
            <person name="Sakyi L.B."/>
            <person name="Cui X."/>
            <person name="Yuan T."/>
            <person name="Jiang B."/>
            <person name="Yang W."/>
            <person name="Lam T.T.-Y."/>
            <person name="Chang Q."/>
            <person name="Ding S."/>
            <person name="Wang X."/>
            <person name="Zhu J."/>
            <person name="Ruan X."/>
            <person name="Zhao L."/>
            <person name="Wei J."/>
            <person name="Que T."/>
            <person name="Du C."/>
            <person name="Cheng J."/>
            <person name="Dai P."/>
            <person name="Han X."/>
            <person name="Huang E."/>
            <person name="Gao Y."/>
            <person name="Liu J."/>
            <person name="Shao H."/>
            <person name="Ye R."/>
            <person name="Li L."/>
            <person name="Wei W."/>
            <person name="Wang X."/>
            <person name="Wang C."/>
            <person name="Yang T."/>
            <person name="Huo Q."/>
            <person name="Li W."/>
            <person name="Guo W."/>
            <person name="Chen H."/>
            <person name="Zhou L."/>
            <person name="Ni X."/>
            <person name="Tian J."/>
            <person name="Zhou Y."/>
            <person name="Sheng Y."/>
            <person name="Liu T."/>
            <person name="Pan Y."/>
            <person name="Xia L."/>
            <person name="Li J."/>
            <person name="Zhao F."/>
            <person name="Cao W."/>
        </authorList>
    </citation>
    <scope>NUCLEOTIDE SEQUENCE</scope>
    <source>
        <strain evidence="1">Hyas-2018</strain>
    </source>
</reference>
<sequence length="155" mass="17111">MQRQQQPLKVNLRGTVDMVVASWWQVKANTISKCFKRAGFVCSAEALEGDEQRDTVANEALNTDDVWSGLVESNFVATTDTFQEFVDTGESELAVCEEASMDYVIVAVVRGSVKVATDDDSDGEGDVDPTREPDFSYKDVSEYLTKVKAYCAKNS</sequence>
<gene>
    <name evidence="1" type="ORF">HPB50_017615</name>
</gene>
<protein>
    <submittedName>
        <fullName evidence="1">Uncharacterized protein</fullName>
    </submittedName>
</protein>
<dbReference type="Proteomes" id="UP000821845">
    <property type="component" value="Chromosome 1"/>
</dbReference>